<organism evidence="6 7">
    <name type="scientific">Pollutimonas nitritireducens</name>
    <dbReference type="NCBI Taxonomy" id="2045209"/>
    <lineage>
        <taxon>Bacteria</taxon>
        <taxon>Pseudomonadati</taxon>
        <taxon>Pseudomonadota</taxon>
        <taxon>Betaproteobacteria</taxon>
        <taxon>Burkholderiales</taxon>
        <taxon>Alcaligenaceae</taxon>
        <taxon>Pollutimonas</taxon>
    </lineage>
</organism>
<dbReference type="SUPFAM" id="SSF46785">
    <property type="entry name" value="Winged helix' DNA-binding domain"/>
    <property type="match status" value="1"/>
</dbReference>
<dbReference type="OrthoDB" id="5401369at2"/>
<dbReference type="FunFam" id="1.10.10.10:FF:000056">
    <property type="entry name" value="IclR family transcriptional regulator"/>
    <property type="match status" value="1"/>
</dbReference>
<dbReference type="SMART" id="SM00346">
    <property type="entry name" value="HTH_ICLR"/>
    <property type="match status" value="1"/>
</dbReference>
<name>A0A2N4UEE3_9BURK</name>
<evidence type="ECO:0000313" key="7">
    <source>
        <dbReference type="Proteomes" id="UP000234328"/>
    </source>
</evidence>
<sequence length="286" mass="31409">MPSRIFPEPLEYGFLPPEGHALPVDPLSAHHHAKEDRHFVTALARGLEVLACFKSGSKVLGNQELASRCNLPKSTVSRLTSTLVKLGYLTHDEETGKYALGVATMSLGVGMLAKLDIREVARPFMQELADATQTMVSLGVRDRLSMLYIENCRSESALALSLDVGARIPIVTSSMGRAYLAFADQHERDEIIERLSELDAWSRNEIVEGINRAVADYRRLECTCSFGDWQEEVNGIAVAFRLSPAQPIMVLTCGAPSASVTAGYLLDEARPRLLEAVRKIRASMGH</sequence>
<keyword evidence="1" id="KW-0805">Transcription regulation</keyword>
<accession>A0A2N4UEE3</accession>
<reference evidence="6 7" key="1">
    <citation type="submission" date="2017-10" db="EMBL/GenBank/DDBJ databases">
        <title>Two draft genome sequences of Pusillimonas sp. strains isolated from a nitrate- and radionuclide-contaminated groundwater in Russia.</title>
        <authorList>
            <person name="Grouzdev D.S."/>
            <person name="Tourova T.P."/>
            <person name="Goeva M.A."/>
            <person name="Babich T.L."/>
            <person name="Sokolova D.S."/>
            <person name="Abdullin R."/>
            <person name="Poltaraus A.B."/>
            <person name="Toshchakov S.V."/>
            <person name="Nazina T.N."/>
        </authorList>
    </citation>
    <scope>NUCLEOTIDE SEQUENCE [LARGE SCALE GENOMIC DNA]</scope>
    <source>
        <strain evidence="6 7">JR1/69-2-13</strain>
    </source>
</reference>
<dbReference type="GO" id="GO:0003700">
    <property type="term" value="F:DNA-binding transcription factor activity"/>
    <property type="evidence" value="ECO:0007669"/>
    <property type="project" value="TreeGrafter"/>
</dbReference>
<dbReference type="PANTHER" id="PTHR30136">
    <property type="entry name" value="HELIX-TURN-HELIX TRANSCRIPTIONAL REGULATOR, ICLR FAMILY"/>
    <property type="match status" value="1"/>
</dbReference>
<feature type="domain" description="HTH iclR-type" evidence="4">
    <location>
        <begin position="40"/>
        <end position="102"/>
    </location>
</feature>
<dbReference type="GO" id="GO:0045892">
    <property type="term" value="P:negative regulation of DNA-templated transcription"/>
    <property type="evidence" value="ECO:0007669"/>
    <property type="project" value="TreeGrafter"/>
</dbReference>
<dbReference type="InterPro" id="IPR005471">
    <property type="entry name" value="Tscrpt_reg_IclR_N"/>
</dbReference>
<evidence type="ECO:0000256" key="3">
    <source>
        <dbReference type="ARBA" id="ARBA00023163"/>
    </source>
</evidence>
<dbReference type="InterPro" id="IPR014757">
    <property type="entry name" value="Tscrpt_reg_IclR_C"/>
</dbReference>
<dbReference type="PROSITE" id="PS51078">
    <property type="entry name" value="ICLR_ED"/>
    <property type="match status" value="1"/>
</dbReference>
<evidence type="ECO:0000259" key="4">
    <source>
        <dbReference type="PROSITE" id="PS51077"/>
    </source>
</evidence>
<dbReference type="GO" id="GO:0003677">
    <property type="term" value="F:DNA binding"/>
    <property type="evidence" value="ECO:0007669"/>
    <property type="project" value="UniProtKB-KW"/>
</dbReference>
<dbReference type="Gene3D" id="1.10.10.10">
    <property type="entry name" value="Winged helix-like DNA-binding domain superfamily/Winged helix DNA-binding domain"/>
    <property type="match status" value="1"/>
</dbReference>
<dbReference type="PROSITE" id="PS51077">
    <property type="entry name" value="HTH_ICLR"/>
    <property type="match status" value="1"/>
</dbReference>
<proteinExistence type="predicted"/>
<protein>
    <submittedName>
        <fullName evidence="6">IclR family transcriptional regulator</fullName>
    </submittedName>
</protein>
<dbReference type="AlphaFoldDB" id="A0A2N4UEE3"/>
<dbReference type="Proteomes" id="UP000234328">
    <property type="component" value="Unassembled WGS sequence"/>
</dbReference>
<gene>
    <name evidence="6" type="ORF">CR155_13980</name>
</gene>
<dbReference type="EMBL" id="PDNV01000008">
    <property type="protein sequence ID" value="PLC53376.1"/>
    <property type="molecule type" value="Genomic_DNA"/>
</dbReference>
<evidence type="ECO:0000256" key="2">
    <source>
        <dbReference type="ARBA" id="ARBA00023125"/>
    </source>
</evidence>
<keyword evidence="3" id="KW-0804">Transcription</keyword>
<evidence type="ECO:0000256" key="1">
    <source>
        <dbReference type="ARBA" id="ARBA00023015"/>
    </source>
</evidence>
<feature type="domain" description="IclR-ED" evidence="5">
    <location>
        <begin position="103"/>
        <end position="286"/>
    </location>
</feature>
<dbReference type="Pfam" id="PF09339">
    <property type="entry name" value="HTH_IclR"/>
    <property type="match status" value="1"/>
</dbReference>
<dbReference type="Gene3D" id="3.30.450.40">
    <property type="match status" value="1"/>
</dbReference>
<evidence type="ECO:0000259" key="5">
    <source>
        <dbReference type="PROSITE" id="PS51078"/>
    </source>
</evidence>
<dbReference type="PANTHER" id="PTHR30136:SF33">
    <property type="entry name" value="TRANSCRIPTIONAL REGULATORY PROTEIN"/>
    <property type="match status" value="1"/>
</dbReference>
<dbReference type="InterPro" id="IPR050707">
    <property type="entry name" value="HTH_MetabolicPath_Reg"/>
</dbReference>
<keyword evidence="2" id="KW-0238">DNA-binding</keyword>
<dbReference type="InterPro" id="IPR029016">
    <property type="entry name" value="GAF-like_dom_sf"/>
</dbReference>
<evidence type="ECO:0000313" key="6">
    <source>
        <dbReference type="EMBL" id="PLC53376.1"/>
    </source>
</evidence>
<comment type="caution">
    <text evidence="6">The sequence shown here is derived from an EMBL/GenBank/DDBJ whole genome shotgun (WGS) entry which is preliminary data.</text>
</comment>
<dbReference type="SUPFAM" id="SSF55781">
    <property type="entry name" value="GAF domain-like"/>
    <property type="match status" value="1"/>
</dbReference>
<dbReference type="InterPro" id="IPR036390">
    <property type="entry name" value="WH_DNA-bd_sf"/>
</dbReference>
<dbReference type="Pfam" id="PF01614">
    <property type="entry name" value="IclR_C"/>
    <property type="match status" value="1"/>
</dbReference>
<keyword evidence="7" id="KW-1185">Reference proteome</keyword>
<dbReference type="InterPro" id="IPR036388">
    <property type="entry name" value="WH-like_DNA-bd_sf"/>
</dbReference>